<feature type="non-terminal residue" evidence="1">
    <location>
        <position position="1"/>
    </location>
</feature>
<name>A0A2I1CI25_ASPN1</name>
<dbReference type="OrthoDB" id="2104739at2759"/>
<proteinExistence type="predicted"/>
<accession>A0A2I1CI25</accession>
<sequence length="66" mass="7616">DVPHSYKLKPYRRWRPWSQRALPKGGTLTFTNVEGAENIPLPNPVLQHCHFRIAEVLNASGMSEFR</sequence>
<dbReference type="RefSeq" id="XP_024685852.1">
    <property type="nucleotide sequence ID" value="XM_024821969.1"/>
</dbReference>
<dbReference type="Proteomes" id="UP000234474">
    <property type="component" value="Unassembled WGS sequence"/>
</dbReference>
<reference evidence="2" key="1">
    <citation type="journal article" date="2018" name="Proc. Natl. Acad. Sci. U.S.A.">
        <title>Linking secondary metabolites to gene clusters through genome sequencing of six diverse Aspergillus species.</title>
        <authorList>
            <person name="Kaerboelling I."/>
            <person name="Vesth T.C."/>
            <person name="Frisvad J.C."/>
            <person name="Nybo J.L."/>
            <person name="Theobald S."/>
            <person name="Kuo A."/>
            <person name="Bowyer P."/>
            <person name="Matsuda Y."/>
            <person name="Mondo S."/>
            <person name="Lyhne E.K."/>
            <person name="Kogle M.E."/>
            <person name="Clum A."/>
            <person name="Lipzen A."/>
            <person name="Salamov A."/>
            <person name="Ngan C.Y."/>
            <person name="Daum C."/>
            <person name="Chiniquy J."/>
            <person name="Barry K."/>
            <person name="LaButti K."/>
            <person name="Haridas S."/>
            <person name="Simmons B.A."/>
            <person name="Magnuson J.K."/>
            <person name="Mortensen U.H."/>
            <person name="Larsen T.O."/>
            <person name="Grigoriev I.V."/>
            <person name="Baker S.E."/>
            <person name="Andersen M.R."/>
        </authorList>
    </citation>
    <scope>NUCLEOTIDE SEQUENCE [LARGE SCALE GENOMIC DNA]</scope>
    <source>
        <strain evidence="2">IBT 16806</strain>
    </source>
</reference>
<organism evidence="1 2">
    <name type="scientific">Aspergillus novofumigatus (strain IBT 16806)</name>
    <dbReference type="NCBI Taxonomy" id="1392255"/>
    <lineage>
        <taxon>Eukaryota</taxon>
        <taxon>Fungi</taxon>
        <taxon>Dikarya</taxon>
        <taxon>Ascomycota</taxon>
        <taxon>Pezizomycotina</taxon>
        <taxon>Eurotiomycetes</taxon>
        <taxon>Eurotiomycetidae</taxon>
        <taxon>Eurotiales</taxon>
        <taxon>Aspergillaceae</taxon>
        <taxon>Aspergillus</taxon>
        <taxon>Aspergillus subgen. Fumigati</taxon>
    </lineage>
</organism>
<protein>
    <submittedName>
        <fullName evidence="1">Uncharacterized protein</fullName>
    </submittedName>
</protein>
<comment type="caution">
    <text evidence="1">The sequence shown here is derived from an EMBL/GenBank/DDBJ whole genome shotgun (WGS) entry which is preliminary data.</text>
</comment>
<gene>
    <name evidence="1" type="ORF">P174DRAFT_364188</name>
</gene>
<evidence type="ECO:0000313" key="2">
    <source>
        <dbReference type="Proteomes" id="UP000234474"/>
    </source>
</evidence>
<keyword evidence="2" id="KW-1185">Reference proteome</keyword>
<dbReference type="AlphaFoldDB" id="A0A2I1CI25"/>
<dbReference type="GeneID" id="36529295"/>
<dbReference type="VEuPathDB" id="FungiDB:P174DRAFT_364188"/>
<dbReference type="EMBL" id="MSZS01000002">
    <property type="protein sequence ID" value="PKX97257.1"/>
    <property type="molecule type" value="Genomic_DNA"/>
</dbReference>
<evidence type="ECO:0000313" key="1">
    <source>
        <dbReference type="EMBL" id="PKX97257.1"/>
    </source>
</evidence>
<dbReference type="STRING" id="1392255.A0A2I1CI25"/>